<protein>
    <recommendedName>
        <fullName evidence="5">Arginyl-tRNA synthetase catalytic core domain-containing protein</fullName>
    </recommendedName>
</protein>
<evidence type="ECO:0000256" key="1">
    <source>
        <dbReference type="ARBA" id="ARBA00022598"/>
    </source>
</evidence>
<gene>
    <name evidence="6" type="ORF">BsIDN1_65640</name>
</gene>
<dbReference type="Proteomes" id="UP000464658">
    <property type="component" value="Chromosome"/>
</dbReference>
<evidence type="ECO:0000259" key="5">
    <source>
        <dbReference type="Pfam" id="PF00750"/>
    </source>
</evidence>
<dbReference type="PROSITE" id="PS00178">
    <property type="entry name" value="AA_TRNA_LIGASE_I"/>
    <property type="match status" value="1"/>
</dbReference>
<evidence type="ECO:0000256" key="2">
    <source>
        <dbReference type="ARBA" id="ARBA00022741"/>
    </source>
</evidence>
<keyword evidence="4" id="KW-0030">Aminoacyl-tRNA synthetase</keyword>
<dbReference type="InterPro" id="IPR014729">
    <property type="entry name" value="Rossmann-like_a/b/a_fold"/>
</dbReference>
<dbReference type="SUPFAM" id="SSF52374">
    <property type="entry name" value="Nucleotidylyl transferase"/>
    <property type="match status" value="1"/>
</dbReference>
<evidence type="ECO:0000313" key="6">
    <source>
        <dbReference type="EMBL" id="BBP92946.1"/>
    </source>
</evidence>
<evidence type="ECO:0000313" key="7">
    <source>
        <dbReference type="Proteomes" id="UP000464658"/>
    </source>
</evidence>
<dbReference type="InterPro" id="IPR001412">
    <property type="entry name" value="aa-tRNA-synth_I_CS"/>
</dbReference>
<feature type="domain" description="Arginyl-tRNA synthetase catalytic core" evidence="5">
    <location>
        <begin position="3"/>
        <end position="61"/>
    </location>
</feature>
<dbReference type="PANTHER" id="PTHR11956">
    <property type="entry name" value="ARGINYL-TRNA SYNTHETASE"/>
    <property type="match status" value="1"/>
</dbReference>
<dbReference type="GO" id="GO:0006420">
    <property type="term" value="P:arginyl-tRNA aminoacylation"/>
    <property type="evidence" value="ECO:0007669"/>
    <property type="project" value="InterPro"/>
</dbReference>
<keyword evidence="1" id="KW-0436">Ligase</keyword>
<evidence type="ECO:0000256" key="3">
    <source>
        <dbReference type="ARBA" id="ARBA00022840"/>
    </source>
</evidence>
<dbReference type="PRINTS" id="PR01038">
    <property type="entry name" value="TRNASYNTHARG"/>
</dbReference>
<reference evidence="6 7" key="1">
    <citation type="submission" date="2019-12" db="EMBL/GenBank/DDBJ databases">
        <title>Full genome sequence of a Bacillus safensis strain isolated from commercially available natto in Indonesia.</title>
        <authorList>
            <person name="Yoshida M."/>
            <person name="Uomi M."/>
            <person name="Waturangi D."/>
            <person name="Ekaputri J.J."/>
            <person name="Setiamarga D.H.E."/>
        </authorList>
    </citation>
    <scope>NUCLEOTIDE SEQUENCE [LARGE SCALE GENOMIC DNA]</scope>
    <source>
        <strain evidence="6 7">IDN1</strain>
    </source>
</reference>
<dbReference type="InterPro" id="IPR001278">
    <property type="entry name" value="Arg-tRNA-ligase"/>
</dbReference>
<dbReference type="EMBL" id="AP021906">
    <property type="protein sequence ID" value="BBP92946.1"/>
    <property type="molecule type" value="Genomic_DNA"/>
</dbReference>
<evidence type="ECO:0000256" key="4">
    <source>
        <dbReference type="ARBA" id="ARBA00023146"/>
    </source>
</evidence>
<keyword evidence="3" id="KW-0067">ATP-binding</keyword>
<accession>A0A5S9MMN1</accession>
<dbReference type="PANTHER" id="PTHR11956:SF5">
    <property type="entry name" value="ARGININE--TRNA LIGASE, CYTOPLASMIC"/>
    <property type="match status" value="1"/>
</dbReference>
<proteinExistence type="predicted"/>
<sequence>MQVEFVSANPTGDLHLGHARGAAVGDSLCNILDKAGFDVSREYYINDAGNQINNLALSVEVRYFEALGLEKRNA</sequence>
<name>A0A5S9MMN1_BACIA</name>
<organism evidence="6 7">
    <name type="scientific">Bacillus safensis</name>
    <dbReference type="NCBI Taxonomy" id="561879"/>
    <lineage>
        <taxon>Bacteria</taxon>
        <taxon>Bacillati</taxon>
        <taxon>Bacillota</taxon>
        <taxon>Bacilli</taxon>
        <taxon>Bacillales</taxon>
        <taxon>Bacillaceae</taxon>
        <taxon>Bacillus</taxon>
    </lineage>
</organism>
<dbReference type="AlphaFoldDB" id="A0A5S9MMN1"/>
<dbReference type="GO" id="GO:0004814">
    <property type="term" value="F:arginine-tRNA ligase activity"/>
    <property type="evidence" value="ECO:0007669"/>
    <property type="project" value="InterPro"/>
</dbReference>
<dbReference type="InterPro" id="IPR035684">
    <property type="entry name" value="ArgRS_core"/>
</dbReference>
<dbReference type="Gene3D" id="3.40.50.620">
    <property type="entry name" value="HUPs"/>
    <property type="match status" value="1"/>
</dbReference>
<keyword evidence="2" id="KW-0547">Nucleotide-binding</keyword>
<dbReference type="Pfam" id="PF00750">
    <property type="entry name" value="tRNA-synt_1d"/>
    <property type="match status" value="1"/>
</dbReference>
<dbReference type="GO" id="GO:0005524">
    <property type="term" value="F:ATP binding"/>
    <property type="evidence" value="ECO:0007669"/>
    <property type="project" value="UniProtKB-KW"/>
</dbReference>